<dbReference type="EMBL" id="BGPR01000131">
    <property type="protein sequence ID" value="GBL97577.1"/>
    <property type="molecule type" value="Genomic_DNA"/>
</dbReference>
<proteinExistence type="predicted"/>
<dbReference type="Proteomes" id="UP000499080">
    <property type="component" value="Unassembled WGS sequence"/>
</dbReference>
<sequence>MRNWLQIYFLVKHTPNLHLATSRLLPQKCFHQIVSSKSHYHHKTSIQNIRTFHTSNIYWKARKTREEKKHKNIIQFKPKSKLPTIQLWRGCNALEIADITKRDLDDVFEAISYLENSQYYDDPELEESIDCLFTSTLSKIIYSTTTQK</sequence>
<keyword evidence="2" id="KW-1185">Reference proteome</keyword>
<organism evidence="1 2">
    <name type="scientific">Araneus ventricosus</name>
    <name type="common">Orbweaver spider</name>
    <name type="synonym">Epeira ventricosa</name>
    <dbReference type="NCBI Taxonomy" id="182803"/>
    <lineage>
        <taxon>Eukaryota</taxon>
        <taxon>Metazoa</taxon>
        <taxon>Ecdysozoa</taxon>
        <taxon>Arthropoda</taxon>
        <taxon>Chelicerata</taxon>
        <taxon>Arachnida</taxon>
        <taxon>Araneae</taxon>
        <taxon>Araneomorphae</taxon>
        <taxon>Entelegynae</taxon>
        <taxon>Araneoidea</taxon>
        <taxon>Araneidae</taxon>
        <taxon>Araneus</taxon>
    </lineage>
</organism>
<evidence type="ECO:0000313" key="2">
    <source>
        <dbReference type="Proteomes" id="UP000499080"/>
    </source>
</evidence>
<evidence type="ECO:0000313" key="1">
    <source>
        <dbReference type="EMBL" id="GBL97577.1"/>
    </source>
</evidence>
<reference evidence="1 2" key="1">
    <citation type="journal article" date="2019" name="Sci. Rep.">
        <title>Orb-weaving spider Araneus ventricosus genome elucidates the spidroin gene catalogue.</title>
        <authorList>
            <person name="Kono N."/>
            <person name="Nakamura H."/>
            <person name="Ohtoshi R."/>
            <person name="Moran D.A.P."/>
            <person name="Shinohara A."/>
            <person name="Yoshida Y."/>
            <person name="Fujiwara M."/>
            <person name="Mori M."/>
            <person name="Tomita M."/>
            <person name="Arakawa K."/>
        </authorList>
    </citation>
    <scope>NUCLEOTIDE SEQUENCE [LARGE SCALE GENOMIC DNA]</scope>
</reference>
<comment type="caution">
    <text evidence="1">The sequence shown here is derived from an EMBL/GenBank/DDBJ whole genome shotgun (WGS) entry which is preliminary data.</text>
</comment>
<dbReference type="AlphaFoldDB" id="A0A4Y2C1D3"/>
<feature type="non-terminal residue" evidence="1">
    <location>
        <position position="148"/>
    </location>
</feature>
<accession>A0A4Y2C1D3</accession>
<protein>
    <submittedName>
        <fullName evidence="1">Uncharacterized protein</fullName>
    </submittedName>
</protein>
<gene>
    <name evidence="1" type="ORF">AVEN_49098_1</name>
</gene>
<name>A0A4Y2C1D3_ARAVE</name>